<gene>
    <name evidence="1" type="ORF">SERLADRAFT_478847</name>
</gene>
<proteinExistence type="predicted"/>
<dbReference type="Proteomes" id="UP000008064">
    <property type="component" value="Unassembled WGS sequence"/>
</dbReference>
<dbReference type="OrthoDB" id="2606506at2759"/>
<organism>
    <name type="scientific">Serpula lacrymans var. lacrymans (strain S7.9)</name>
    <name type="common">Dry rot fungus</name>
    <dbReference type="NCBI Taxonomy" id="578457"/>
    <lineage>
        <taxon>Eukaryota</taxon>
        <taxon>Fungi</taxon>
        <taxon>Dikarya</taxon>
        <taxon>Basidiomycota</taxon>
        <taxon>Agaricomycotina</taxon>
        <taxon>Agaricomycetes</taxon>
        <taxon>Agaricomycetidae</taxon>
        <taxon>Boletales</taxon>
        <taxon>Coniophorineae</taxon>
        <taxon>Serpulaceae</taxon>
        <taxon>Serpula</taxon>
    </lineage>
</organism>
<dbReference type="AlphaFoldDB" id="F8PB03"/>
<dbReference type="GeneID" id="18821247"/>
<evidence type="ECO:0000313" key="1">
    <source>
        <dbReference type="EMBL" id="EGO19443.1"/>
    </source>
</evidence>
<dbReference type="HOGENOM" id="CLU_2528857_0_0_1"/>
<protein>
    <submittedName>
        <fullName evidence="1">Uncharacterized protein</fullName>
    </submittedName>
</protein>
<reference evidence="1" key="1">
    <citation type="submission" date="2011-04" db="EMBL/GenBank/DDBJ databases">
        <title>Evolution of plant cell wall degrading machinery underlies the functional diversity of forest fungi.</title>
        <authorList>
            <consortium name="US DOE Joint Genome Institute (JGI-PGF)"/>
            <person name="Eastwood D.C."/>
            <person name="Floudas D."/>
            <person name="Binder M."/>
            <person name="Majcherczyk A."/>
            <person name="Schneider P."/>
            <person name="Aerts A."/>
            <person name="Asiegbu F.O."/>
            <person name="Baker S.E."/>
            <person name="Barry K."/>
            <person name="Bendiksby M."/>
            <person name="Blumentritt M."/>
            <person name="Coutinho P.M."/>
            <person name="Cullen D."/>
            <person name="Cullen D."/>
            <person name="Gathman A."/>
            <person name="Goodell B."/>
            <person name="Henrissat B."/>
            <person name="Ihrmark K."/>
            <person name="Kauserud H."/>
            <person name="Kohler A."/>
            <person name="LaButti K."/>
            <person name="Lapidus A."/>
            <person name="Lavin J.L."/>
            <person name="Lee Y.-H."/>
            <person name="Lindquist E."/>
            <person name="Lilly W."/>
            <person name="Lucas S."/>
            <person name="Morin E."/>
            <person name="Murat C."/>
            <person name="Oguiza J.A."/>
            <person name="Park J."/>
            <person name="Pisabarro A.G."/>
            <person name="Riley R."/>
            <person name="Rosling A."/>
            <person name="Salamov A."/>
            <person name="Schmidt O."/>
            <person name="Schmutz J."/>
            <person name="Skrede I."/>
            <person name="Stenlid J."/>
            <person name="Wiebenga A."/>
            <person name="Xie X."/>
            <person name="Kues U."/>
            <person name="Hibbett D.S."/>
            <person name="Hoffmeister D."/>
            <person name="Hogberg N."/>
            <person name="Martin F."/>
            <person name="Grigoriev I.V."/>
            <person name="Watkinson S.C."/>
        </authorList>
    </citation>
    <scope>NUCLEOTIDE SEQUENCE</scope>
    <source>
        <strain evidence="1">S7.9</strain>
    </source>
</reference>
<accession>F8PB03</accession>
<name>F8PB03_SERL9</name>
<dbReference type="EMBL" id="GL945443">
    <property type="protein sequence ID" value="EGO19443.1"/>
    <property type="molecule type" value="Genomic_DNA"/>
</dbReference>
<dbReference type="KEGG" id="sla:SERLADRAFT_478847"/>
<dbReference type="RefSeq" id="XP_007323576.1">
    <property type="nucleotide sequence ID" value="XM_007323514.1"/>
</dbReference>
<sequence>MFEAVPQIPPVASREAVQFVLHLLTYVETTPVFIVEVKSPADSRLSSKCQEADEQLRRQLIDLIPYLKIPVLHGMSAFSTKIAF</sequence>